<dbReference type="SUPFAM" id="SSF55874">
    <property type="entry name" value="ATPase domain of HSP90 chaperone/DNA topoisomerase II/histidine kinase"/>
    <property type="match status" value="1"/>
</dbReference>
<name>A0A0U9HG88_9FIRM</name>
<feature type="domain" description="Histidine kinase/HSP90-like ATPase" evidence="1">
    <location>
        <begin position="149"/>
        <end position="266"/>
    </location>
</feature>
<dbReference type="OrthoDB" id="9797578at2"/>
<evidence type="ECO:0000313" key="2">
    <source>
        <dbReference type="EMBL" id="GAQ25856.1"/>
    </source>
</evidence>
<dbReference type="InterPro" id="IPR028979">
    <property type="entry name" value="Ser_kin/Pase_Hpr-like_N_sf"/>
</dbReference>
<keyword evidence="3" id="KW-1185">Reference proteome</keyword>
<dbReference type="RefSeq" id="WP_059033453.1">
    <property type="nucleotide sequence ID" value="NZ_BSDN01000005.1"/>
</dbReference>
<dbReference type="InterPro" id="IPR036890">
    <property type="entry name" value="HATPase_C_sf"/>
</dbReference>
<dbReference type="EMBL" id="DF977003">
    <property type="protein sequence ID" value="GAQ25856.1"/>
    <property type="molecule type" value="Genomic_DNA"/>
</dbReference>
<dbReference type="InterPro" id="IPR003594">
    <property type="entry name" value="HATPase_dom"/>
</dbReference>
<dbReference type="Pfam" id="PF13581">
    <property type="entry name" value="HATPase_c_2"/>
    <property type="match status" value="1"/>
</dbReference>
<dbReference type="AlphaFoldDB" id="A0A0U9HG88"/>
<dbReference type="SUPFAM" id="SSF75138">
    <property type="entry name" value="HprK N-terminal domain-like"/>
    <property type="match status" value="1"/>
</dbReference>
<evidence type="ECO:0000259" key="1">
    <source>
        <dbReference type="Pfam" id="PF13581"/>
    </source>
</evidence>
<dbReference type="Gene3D" id="3.30.565.10">
    <property type="entry name" value="Histidine kinase-like ATPase, C-terminal domain"/>
    <property type="match status" value="1"/>
</dbReference>
<gene>
    <name evidence="2" type="ORF">TSYNT_9105</name>
</gene>
<protein>
    <submittedName>
        <fullName evidence="2">Anti-sigma regulatory factor</fullName>
    </submittedName>
</protein>
<proteinExistence type="predicted"/>
<sequence>MKLSEIKELLQANVLWGEEFLEAEVTSACGADLMSDILADTKTNALLLTGLTHRQIIQTAVMSDFVAIMFVRGKVPPADVISLAKQVKIPLLNTKLPLYEACGILYEAGLRQRVDERRAAENAKAKEKERSQTMRLVYSISGNDFNNAGRATEQAKMILKQLGIDSAIARKVSIAAYEAEMNIVIHAYKGQLVFEITPSYIEIVAEDEGPGIPDIQKAMEEGYSTAPAHIRELGFGAGMGLPNMKKFSDVFEIDSVVGKGTKVRMVVYL</sequence>
<dbReference type="STRING" id="224999.GCA_001485475_01892"/>
<dbReference type="Proteomes" id="UP000062160">
    <property type="component" value="Unassembled WGS sequence"/>
</dbReference>
<evidence type="ECO:0000313" key="3">
    <source>
        <dbReference type="Proteomes" id="UP000062160"/>
    </source>
</evidence>
<accession>A0A0U9HG88</accession>
<organism evidence="2">
    <name type="scientific">Tepidanaerobacter syntrophicus</name>
    <dbReference type="NCBI Taxonomy" id="224999"/>
    <lineage>
        <taxon>Bacteria</taxon>
        <taxon>Bacillati</taxon>
        <taxon>Bacillota</taxon>
        <taxon>Clostridia</taxon>
        <taxon>Thermosediminibacterales</taxon>
        <taxon>Tepidanaerobacteraceae</taxon>
        <taxon>Tepidanaerobacter</taxon>
    </lineage>
</organism>
<dbReference type="Gene3D" id="3.40.1390.20">
    <property type="entry name" value="HprK N-terminal domain-like"/>
    <property type="match status" value="1"/>
</dbReference>
<reference evidence="2" key="1">
    <citation type="journal article" date="2016" name="Genome Announc.">
        <title>Draft Genome Sequence of the Syntrophic Lactate-Degrading Bacterium Tepidanaerobacter syntrophicus JLT.</title>
        <authorList>
            <person name="Matsuura N."/>
            <person name="Ohashi A."/>
            <person name="Tourlousse D.M."/>
            <person name="Sekiguchi Y."/>
        </authorList>
    </citation>
    <scope>NUCLEOTIDE SEQUENCE [LARGE SCALE GENOMIC DNA]</scope>
    <source>
        <strain evidence="2">JL</strain>
    </source>
</reference>